<dbReference type="KEGG" id="ahel:Q31a_10000"/>
<dbReference type="AlphaFoldDB" id="A0A518G2A7"/>
<evidence type="ECO:0000313" key="3">
    <source>
        <dbReference type="Proteomes" id="UP000318017"/>
    </source>
</evidence>
<sequence>MMRSLQFNLKTLMLSVSLAAVLVWTILMVIARTRHNFEVTRSAYAAQAVAYMCIEHMRANDNSWPKNWSELDDDFAVGIASSGQQWTWEFPDLQHRVDVDWLVDPAQLRTEPTLRPIIWIADAPERECFMASPNEIVLRYLASTSVSTE</sequence>
<protein>
    <submittedName>
        <fullName evidence="2">Uncharacterized protein</fullName>
    </submittedName>
</protein>
<dbReference type="EMBL" id="CP036298">
    <property type="protein sequence ID" value="QDV22714.1"/>
    <property type="molecule type" value="Genomic_DNA"/>
</dbReference>
<organism evidence="2 3">
    <name type="scientific">Aureliella helgolandensis</name>
    <dbReference type="NCBI Taxonomy" id="2527968"/>
    <lineage>
        <taxon>Bacteria</taxon>
        <taxon>Pseudomonadati</taxon>
        <taxon>Planctomycetota</taxon>
        <taxon>Planctomycetia</taxon>
        <taxon>Pirellulales</taxon>
        <taxon>Pirellulaceae</taxon>
        <taxon>Aureliella</taxon>
    </lineage>
</organism>
<accession>A0A518G2A7</accession>
<keyword evidence="1" id="KW-0472">Membrane</keyword>
<keyword evidence="3" id="KW-1185">Reference proteome</keyword>
<dbReference type="RefSeq" id="WP_145074682.1">
    <property type="nucleotide sequence ID" value="NZ_CP036298.1"/>
</dbReference>
<gene>
    <name evidence="2" type="ORF">Q31a_10000</name>
</gene>
<keyword evidence="1" id="KW-0812">Transmembrane</keyword>
<dbReference type="OrthoDB" id="287423at2"/>
<name>A0A518G2A7_9BACT</name>
<keyword evidence="1" id="KW-1133">Transmembrane helix</keyword>
<reference evidence="2 3" key="1">
    <citation type="submission" date="2019-02" db="EMBL/GenBank/DDBJ databases">
        <title>Deep-cultivation of Planctomycetes and their phenomic and genomic characterization uncovers novel biology.</title>
        <authorList>
            <person name="Wiegand S."/>
            <person name="Jogler M."/>
            <person name="Boedeker C."/>
            <person name="Pinto D."/>
            <person name="Vollmers J."/>
            <person name="Rivas-Marin E."/>
            <person name="Kohn T."/>
            <person name="Peeters S.H."/>
            <person name="Heuer A."/>
            <person name="Rast P."/>
            <person name="Oberbeckmann S."/>
            <person name="Bunk B."/>
            <person name="Jeske O."/>
            <person name="Meyerdierks A."/>
            <person name="Storesund J.E."/>
            <person name="Kallscheuer N."/>
            <person name="Luecker S."/>
            <person name="Lage O.M."/>
            <person name="Pohl T."/>
            <person name="Merkel B.J."/>
            <person name="Hornburger P."/>
            <person name="Mueller R.-W."/>
            <person name="Bruemmer F."/>
            <person name="Labrenz M."/>
            <person name="Spormann A.M."/>
            <person name="Op den Camp H."/>
            <person name="Overmann J."/>
            <person name="Amann R."/>
            <person name="Jetten M.S.M."/>
            <person name="Mascher T."/>
            <person name="Medema M.H."/>
            <person name="Devos D.P."/>
            <person name="Kaster A.-K."/>
            <person name="Ovreas L."/>
            <person name="Rohde M."/>
            <person name="Galperin M.Y."/>
            <person name="Jogler C."/>
        </authorList>
    </citation>
    <scope>NUCLEOTIDE SEQUENCE [LARGE SCALE GENOMIC DNA]</scope>
    <source>
        <strain evidence="2 3">Q31a</strain>
    </source>
</reference>
<evidence type="ECO:0000313" key="2">
    <source>
        <dbReference type="EMBL" id="QDV22714.1"/>
    </source>
</evidence>
<proteinExistence type="predicted"/>
<dbReference type="Proteomes" id="UP000318017">
    <property type="component" value="Chromosome"/>
</dbReference>
<evidence type="ECO:0000256" key="1">
    <source>
        <dbReference type="SAM" id="Phobius"/>
    </source>
</evidence>
<feature type="transmembrane region" description="Helical" evidence="1">
    <location>
        <begin position="12"/>
        <end position="31"/>
    </location>
</feature>